<keyword evidence="1" id="KW-1185">Reference proteome</keyword>
<dbReference type="Proteomes" id="UP000887565">
    <property type="component" value="Unplaced"/>
</dbReference>
<evidence type="ECO:0000313" key="1">
    <source>
        <dbReference type="Proteomes" id="UP000887565"/>
    </source>
</evidence>
<reference evidence="2" key="1">
    <citation type="submission" date="2022-11" db="UniProtKB">
        <authorList>
            <consortium name="WormBaseParasite"/>
        </authorList>
    </citation>
    <scope>IDENTIFICATION</scope>
</reference>
<proteinExistence type="predicted"/>
<dbReference type="AlphaFoldDB" id="A0A915L114"/>
<dbReference type="WBParaSite" id="nRc.2.0.1.t43438-RA">
    <property type="protein sequence ID" value="nRc.2.0.1.t43438-RA"/>
    <property type="gene ID" value="nRc.2.0.1.g43438"/>
</dbReference>
<name>A0A915L114_ROMCU</name>
<sequence length="89" mass="9397">MLLGISRGGEARVCGIHLLLDFMLNNWLLGLKLIGKGADNLINRLDCGDVIGYLCGGGAELVQRVACFNSEIMDILSICNCQAAAVVGC</sequence>
<organism evidence="1 2">
    <name type="scientific">Romanomermis culicivorax</name>
    <name type="common">Nematode worm</name>
    <dbReference type="NCBI Taxonomy" id="13658"/>
    <lineage>
        <taxon>Eukaryota</taxon>
        <taxon>Metazoa</taxon>
        <taxon>Ecdysozoa</taxon>
        <taxon>Nematoda</taxon>
        <taxon>Enoplea</taxon>
        <taxon>Dorylaimia</taxon>
        <taxon>Mermithida</taxon>
        <taxon>Mermithoidea</taxon>
        <taxon>Mermithidae</taxon>
        <taxon>Romanomermis</taxon>
    </lineage>
</organism>
<evidence type="ECO:0000313" key="2">
    <source>
        <dbReference type="WBParaSite" id="nRc.2.0.1.t43438-RA"/>
    </source>
</evidence>
<accession>A0A915L114</accession>
<protein>
    <submittedName>
        <fullName evidence="2">Uncharacterized protein</fullName>
    </submittedName>
</protein>